<organism evidence="2 3">
    <name type="scientific">Phytophthora fragariae</name>
    <dbReference type="NCBI Taxonomy" id="53985"/>
    <lineage>
        <taxon>Eukaryota</taxon>
        <taxon>Sar</taxon>
        <taxon>Stramenopiles</taxon>
        <taxon>Oomycota</taxon>
        <taxon>Peronosporomycetes</taxon>
        <taxon>Peronosporales</taxon>
        <taxon>Peronosporaceae</taxon>
        <taxon>Phytophthora</taxon>
    </lineage>
</organism>
<evidence type="ECO:0000313" key="3">
    <source>
        <dbReference type="Proteomes" id="UP000486351"/>
    </source>
</evidence>
<feature type="region of interest" description="Disordered" evidence="1">
    <location>
        <begin position="129"/>
        <end position="168"/>
    </location>
</feature>
<evidence type="ECO:0000313" key="2">
    <source>
        <dbReference type="EMBL" id="KAE9304008.1"/>
    </source>
</evidence>
<name>A0A6G0QUP6_9STRA</name>
<dbReference type="AlphaFoldDB" id="A0A6G0QUP6"/>
<evidence type="ECO:0000256" key="1">
    <source>
        <dbReference type="SAM" id="MobiDB-lite"/>
    </source>
</evidence>
<comment type="caution">
    <text evidence="2">The sequence shown here is derived from an EMBL/GenBank/DDBJ whole genome shotgun (WGS) entry which is preliminary data.</text>
</comment>
<sequence>MFDALDTTTTCYEAFAALLHCMLPTDPLDWDATFATSTNTDLTATLATLSASGTISYRFRSVLPTIHASFNANEEPVDGHHHALHEEQELNQVEQIVETNAEREQEERETEDVEVVAGPMVEDAMGAMVAEVSAPSTAADQRQRPRARPTVLHHLQHPQTGPHVRDLE</sequence>
<protein>
    <submittedName>
        <fullName evidence="2">Uncharacterized protein</fullName>
    </submittedName>
</protein>
<reference evidence="2 3" key="1">
    <citation type="submission" date="2018-09" db="EMBL/GenBank/DDBJ databases">
        <title>Genomic investigation of the strawberry pathogen Phytophthora fragariae indicates pathogenicity is determined by transcriptional variation in three key races.</title>
        <authorList>
            <person name="Adams T.M."/>
            <person name="Armitage A.D."/>
            <person name="Sobczyk M.K."/>
            <person name="Bates H.J."/>
            <person name="Dunwell J.M."/>
            <person name="Nellist C.F."/>
            <person name="Harrison R.J."/>
        </authorList>
    </citation>
    <scope>NUCLEOTIDE SEQUENCE [LARGE SCALE GENOMIC DNA]</scope>
    <source>
        <strain evidence="2 3">NOV-77</strain>
    </source>
</reference>
<accession>A0A6G0QUP6</accession>
<dbReference type="Proteomes" id="UP000486351">
    <property type="component" value="Unassembled WGS sequence"/>
</dbReference>
<dbReference type="EMBL" id="QXFY01002049">
    <property type="protein sequence ID" value="KAE9304008.1"/>
    <property type="molecule type" value="Genomic_DNA"/>
</dbReference>
<proteinExistence type="predicted"/>
<gene>
    <name evidence="2" type="ORF">PF008_g22080</name>
</gene>